<dbReference type="EMBL" id="UOFW01000145">
    <property type="protein sequence ID" value="VAX05764.1"/>
    <property type="molecule type" value="Genomic_DNA"/>
</dbReference>
<sequence length="71" mass="8539">METLGILFMVVVAPLMIIFHYVTKWKQSRALTSEDEKILTEMWDSAERIERRIQNIERILDTESPEWREKS</sequence>
<evidence type="ECO:0000256" key="1">
    <source>
        <dbReference type="SAM" id="Phobius"/>
    </source>
</evidence>
<protein>
    <submittedName>
        <fullName evidence="2">Phage shock protein B</fullName>
    </submittedName>
</protein>
<keyword evidence="1" id="KW-1133">Transmembrane helix</keyword>
<keyword evidence="1" id="KW-0472">Membrane</keyword>
<gene>
    <name evidence="2" type="ORF">MNBD_ALPHA03-1984</name>
</gene>
<dbReference type="AlphaFoldDB" id="A0A3B1B1A9"/>
<keyword evidence="1" id="KW-0812">Transmembrane</keyword>
<evidence type="ECO:0000313" key="2">
    <source>
        <dbReference type="EMBL" id="VAX05764.1"/>
    </source>
</evidence>
<name>A0A3B1B1A9_9ZZZZ</name>
<dbReference type="GO" id="GO:0006355">
    <property type="term" value="P:regulation of DNA-templated transcription"/>
    <property type="evidence" value="ECO:0007669"/>
    <property type="project" value="InterPro"/>
</dbReference>
<dbReference type="Pfam" id="PF06667">
    <property type="entry name" value="PspB"/>
    <property type="match status" value="1"/>
</dbReference>
<organism evidence="2">
    <name type="scientific">hydrothermal vent metagenome</name>
    <dbReference type="NCBI Taxonomy" id="652676"/>
    <lineage>
        <taxon>unclassified sequences</taxon>
        <taxon>metagenomes</taxon>
        <taxon>ecological metagenomes</taxon>
    </lineage>
</organism>
<proteinExistence type="predicted"/>
<reference evidence="2" key="1">
    <citation type="submission" date="2018-06" db="EMBL/GenBank/DDBJ databases">
        <authorList>
            <person name="Zhirakovskaya E."/>
        </authorList>
    </citation>
    <scope>NUCLEOTIDE SEQUENCE</scope>
</reference>
<dbReference type="NCBIfam" id="TIGR02976">
    <property type="entry name" value="phageshock_pspB"/>
    <property type="match status" value="1"/>
</dbReference>
<dbReference type="GO" id="GO:0009271">
    <property type="term" value="P:phage shock"/>
    <property type="evidence" value="ECO:0007669"/>
    <property type="project" value="InterPro"/>
</dbReference>
<accession>A0A3B1B1A9</accession>
<dbReference type="InterPro" id="IPR009554">
    <property type="entry name" value="Phageshock_PspB"/>
</dbReference>
<feature type="transmembrane region" description="Helical" evidence="1">
    <location>
        <begin position="6"/>
        <end position="23"/>
    </location>
</feature>